<reference evidence="1 2" key="1">
    <citation type="journal article" date="1992" name="Lakartidningen">
        <title>[Penicillin V and not amoxicillin is the first choice preparation in acute otitis].</title>
        <authorList>
            <person name="Kamme C."/>
            <person name="Lundgren K."/>
            <person name="Prellner K."/>
        </authorList>
    </citation>
    <scope>NUCLEOTIDE SEQUENCE [LARGE SCALE GENOMIC DNA]</scope>
    <source>
        <strain evidence="1 2">PC2777IV</strain>
    </source>
</reference>
<comment type="caution">
    <text evidence="1">The sequence shown here is derived from an EMBL/GenBank/DDBJ whole genome shotgun (WGS) entry which is preliminary data.</text>
</comment>
<accession>A0A5C8G2S3</accession>
<dbReference type="Proteomes" id="UP000325013">
    <property type="component" value="Unassembled WGS sequence"/>
</dbReference>
<dbReference type="AlphaFoldDB" id="A0A5C8G2S3"/>
<protein>
    <submittedName>
        <fullName evidence="1">Uncharacterized protein</fullName>
    </submittedName>
</protein>
<evidence type="ECO:0000313" key="2">
    <source>
        <dbReference type="Proteomes" id="UP000325013"/>
    </source>
</evidence>
<gene>
    <name evidence="1" type="ORF">EPJ67_09865</name>
</gene>
<evidence type="ECO:0000313" key="1">
    <source>
        <dbReference type="EMBL" id="TXJ55858.1"/>
    </source>
</evidence>
<name>A0A5C8G2S3_9SPIR</name>
<sequence>MFVIVYNKQDYETLAINMLIQIADELTKSIEPIVFNGSDENFIINYQKFDSLKALYYSLFLGSPLPLKHVAKLSPYTFSSINLRGGFEETKAITFTREAYYMYIDNISFDNVKSYDFNFKNLYNFSQNLFFGDYVKIRMKNGTKGLYAYMDMKFSIAIRYAIMKKTINLSQK</sequence>
<dbReference type="RefSeq" id="WP_147529423.1">
    <property type="nucleotide sequence ID" value="NZ_SAYJ01000018.1"/>
</dbReference>
<dbReference type="EMBL" id="SAYJ01000018">
    <property type="protein sequence ID" value="TXJ55858.1"/>
    <property type="molecule type" value="Genomic_DNA"/>
</dbReference>
<proteinExistence type="predicted"/>
<organism evidence="1 2">
    <name type="scientific">Brachyspira aalborgi</name>
    <dbReference type="NCBI Taxonomy" id="29522"/>
    <lineage>
        <taxon>Bacteria</taxon>
        <taxon>Pseudomonadati</taxon>
        <taxon>Spirochaetota</taxon>
        <taxon>Spirochaetia</taxon>
        <taxon>Brachyspirales</taxon>
        <taxon>Brachyspiraceae</taxon>
        <taxon>Brachyspira</taxon>
    </lineage>
</organism>